<dbReference type="InterPro" id="IPR036259">
    <property type="entry name" value="MFS_trans_sf"/>
</dbReference>
<feature type="transmembrane region" description="Helical" evidence="7">
    <location>
        <begin position="115"/>
        <end position="135"/>
    </location>
</feature>
<reference evidence="9" key="1">
    <citation type="journal article" date="2020" name="Stud. Mycol.">
        <title>101 Dothideomycetes genomes: a test case for predicting lifestyles and emergence of pathogens.</title>
        <authorList>
            <person name="Haridas S."/>
            <person name="Albert R."/>
            <person name="Binder M."/>
            <person name="Bloem J."/>
            <person name="Labutti K."/>
            <person name="Salamov A."/>
            <person name="Andreopoulos B."/>
            <person name="Baker S."/>
            <person name="Barry K."/>
            <person name="Bills G."/>
            <person name="Bluhm B."/>
            <person name="Cannon C."/>
            <person name="Castanera R."/>
            <person name="Culley D."/>
            <person name="Daum C."/>
            <person name="Ezra D."/>
            <person name="Gonzalez J."/>
            <person name="Henrissat B."/>
            <person name="Kuo A."/>
            <person name="Liang C."/>
            <person name="Lipzen A."/>
            <person name="Lutzoni F."/>
            <person name="Magnuson J."/>
            <person name="Mondo S."/>
            <person name="Nolan M."/>
            <person name="Ohm R."/>
            <person name="Pangilinan J."/>
            <person name="Park H.-J."/>
            <person name="Ramirez L."/>
            <person name="Alfaro M."/>
            <person name="Sun H."/>
            <person name="Tritt A."/>
            <person name="Yoshinaga Y."/>
            <person name="Zwiers L.-H."/>
            <person name="Turgeon B."/>
            <person name="Goodwin S."/>
            <person name="Spatafora J."/>
            <person name="Crous P."/>
            <person name="Grigoriev I."/>
        </authorList>
    </citation>
    <scope>NUCLEOTIDE SEQUENCE</scope>
    <source>
        <strain evidence="9">CBS 109.77</strain>
    </source>
</reference>
<dbReference type="GO" id="GO:0016020">
    <property type="term" value="C:membrane"/>
    <property type="evidence" value="ECO:0007669"/>
    <property type="project" value="UniProtKB-SubCell"/>
</dbReference>
<feature type="transmembrane region" description="Helical" evidence="7">
    <location>
        <begin position="480"/>
        <end position="502"/>
    </location>
</feature>
<evidence type="ECO:0000256" key="2">
    <source>
        <dbReference type="ARBA" id="ARBA00008335"/>
    </source>
</evidence>
<dbReference type="PANTHER" id="PTHR23502">
    <property type="entry name" value="MAJOR FACILITATOR SUPERFAMILY"/>
    <property type="match status" value="1"/>
</dbReference>
<name>A0A6A6XFA6_9PLEO</name>
<feature type="compositionally biased region" description="Polar residues" evidence="6">
    <location>
        <begin position="9"/>
        <end position="22"/>
    </location>
</feature>
<evidence type="ECO:0000313" key="10">
    <source>
        <dbReference type="Proteomes" id="UP000799757"/>
    </source>
</evidence>
<evidence type="ECO:0000256" key="6">
    <source>
        <dbReference type="SAM" id="MobiDB-lite"/>
    </source>
</evidence>
<gene>
    <name evidence="9" type="ORF">K505DRAFT_417178</name>
</gene>
<dbReference type="Gene3D" id="1.20.1250.20">
    <property type="entry name" value="MFS general substrate transporter like domains"/>
    <property type="match status" value="1"/>
</dbReference>
<dbReference type="InterPro" id="IPR020846">
    <property type="entry name" value="MFS_dom"/>
</dbReference>
<dbReference type="GO" id="GO:0022857">
    <property type="term" value="F:transmembrane transporter activity"/>
    <property type="evidence" value="ECO:0007669"/>
    <property type="project" value="InterPro"/>
</dbReference>
<dbReference type="OrthoDB" id="5296287at2759"/>
<keyword evidence="5 7" id="KW-0472">Membrane</keyword>
<dbReference type="InterPro" id="IPR011701">
    <property type="entry name" value="MFS"/>
</dbReference>
<feature type="transmembrane region" description="Helical" evidence="7">
    <location>
        <begin position="346"/>
        <end position="366"/>
    </location>
</feature>
<feature type="transmembrane region" description="Helical" evidence="7">
    <location>
        <begin position="387"/>
        <end position="408"/>
    </location>
</feature>
<comment type="subcellular location">
    <subcellularLocation>
        <location evidence="1">Membrane</location>
        <topology evidence="1">Multi-pass membrane protein</topology>
    </subcellularLocation>
</comment>
<keyword evidence="10" id="KW-1185">Reference proteome</keyword>
<evidence type="ECO:0000256" key="5">
    <source>
        <dbReference type="ARBA" id="ARBA00023136"/>
    </source>
</evidence>
<dbReference type="SUPFAM" id="SSF103473">
    <property type="entry name" value="MFS general substrate transporter"/>
    <property type="match status" value="1"/>
</dbReference>
<organism evidence="9 10">
    <name type="scientific">Melanomma pulvis-pyrius CBS 109.77</name>
    <dbReference type="NCBI Taxonomy" id="1314802"/>
    <lineage>
        <taxon>Eukaryota</taxon>
        <taxon>Fungi</taxon>
        <taxon>Dikarya</taxon>
        <taxon>Ascomycota</taxon>
        <taxon>Pezizomycotina</taxon>
        <taxon>Dothideomycetes</taxon>
        <taxon>Pleosporomycetidae</taxon>
        <taxon>Pleosporales</taxon>
        <taxon>Melanommataceae</taxon>
        <taxon>Melanomma</taxon>
    </lineage>
</organism>
<feature type="compositionally biased region" description="Basic and acidic residues" evidence="6">
    <location>
        <begin position="44"/>
        <end position="53"/>
    </location>
</feature>
<feature type="transmembrane region" description="Helical" evidence="7">
    <location>
        <begin position="302"/>
        <end position="326"/>
    </location>
</feature>
<feature type="transmembrane region" description="Helical" evidence="7">
    <location>
        <begin position="203"/>
        <end position="226"/>
    </location>
</feature>
<feature type="compositionally biased region" description="Polar residues" evidence="6">
    <location>
        <begin position="34"/>
        <end position="43"/>
    </location>
</feature>
<dbReference type="AlphaFoldDB" id="A0A6A6XFA6"/>
<evidence type="ECO:0000256" key="7">
    <source>
        <dbReference type="SAM" id="Phobius"/>
    </source>
</evidence>
<comment type="similarity">
    <text evidence="2">Belongs to the major facilitator superfamily.</text>
</comment>
<feature type="domain" description="Major facilitator superfamily (MFS) profile" evidence="8">
    <location>
        <begin position="77"/>
        <end position="507"/>
    </location>
</feature>
<keyword evidence="3 7" id="KW-0812">Transmembrane</keyword>
<sequence length="516" mass="56202">METLKDSEISGSSIHSRNTSQIDDAPTHNHDVENPSTLDNTTLDNEKETKDPNIVDWDGPDDPENPMNWPTTKKVSAIAIVSLITMLSPLASTMISPATASVMNDFDSSNETLGAFVTSVYLLGYSFGPLVIAPCSEQWGRAVVYNVCNFIFLVFNIACALAPNLNALIVFRVFAGIAASSPLTLGAGTIADMIPLEKRGLAMASWILGPLVGPTFGPLAGGYLAAAKGWRWIFWLISIIGGAVFVASMLFIRESYAYVILQRKANRLRKETGNLNLRSALDTGRTPQELFKFSIVRPLKMLFLSPIVFLLSLYMAIVYGYLYLLFTTFPRVFEIQYGFSVQSVGLTYLGTGVGSFIGLLFCGAVSDRAVKILTKQNGGIAKPEYRLPTMFVGAILVPIGLFLYGWTAEKKNHFMLPITGTAFLGAGLFCIFMPASTYLVDAYTIHAASVSAAATVFRSLLGALLPLAGNSMYNALGLGWGTSVLGFIAVVFMPMPLVFWMFGERIRKSRFTQVTF</sequence>
<feature type="transmembrane region" description="Helical" evidence="7">
    <location>
        <begin position="142"/>
        <end position="163"/>
    </location>
</feature>
<dbReference type="CDD" id="cd17323">
    <property type="entry name" value="MFS_Tpo1_MDR_like"/>
    <property type="match status" value="1"/>
</dbReference>
<dbReference type="Pfam" id="PF07690">
    <property type="entry name" value="MFS_1"/>
    <property type="match status" value="1"/>
</dbReference>
<evidence type="ECO:0000256" key="3">
    <source>
        <dbReference type="ARBA" id="ARBA00022692"/>
    </source>
</evidence>
<accession>A0A6A6XFA6</accession>
<evidence type="ECO:0000259" key="8">
    <source>
        <dbReference type="PROSITE" id="PS50850"/>
    </source>
</evidence>
<dbReference type="PANTHER" id="PTHR23502:SF68">
    <property type="entry name" value="MULTIDRUG TRANSPORTER, PUTATIVE (AFU_ORTHOLOGUE AFUA_3G01120)-RELATED"/>
    <property type="match status" value="1"/>
</dbReference>
<feature type="transmembrane region" description="Helical" evidence="7">
    <location>
        <begin position="414"/>
        <end position="435"/>
    </location>
</feature>
<keyword evidence="4 7" id="KW-1133">Transmembrane helix</keyword>
<dbReference type="EMBL" id="MU001893">
    <property type="protein sequence ID" value="KAF2794387.1"/>
    <property type="molecule type" value="Genomic_DNA"/>
</dbReference>
<feature type="transmembrane region" description="Helical" evidence="7">
    <location>
        <begin position="75"/>
        <end position="95"/>
    </location>
</feature>
<proteinExistence type="inferred from homology"/>
<evidence type="ECO:0000313" key="9">
    <source>
        <dbReference type="EMBL" id="KAF2794387.1"/>
    </source>
</evidence>
<feature type="transmembrane region" description="Helical" evidence="7">
    <location>
        <begin position="232"/>
        <end position="252"/>
    </location>
</feature>
<dbReference type="FunFam" id="1.20.1250.20:FF:000011">
    <property type="entry name" value="MFS multidrug transporter, putative"/>
    <property type="match status" value="1"/>
</dbReference>
<feature type="region of interest" description="Disordered" evidence="6">
    <location>
        <begin position="1"/>
        <end position="69"/>
    </location>
</feature>
<dbReference type="PROSITE" id="PS50850">
    <property type="entry name" value="MFS"/>
    <property type="match status" value="1"/>
</dbReference>
<dbReference type="Proteomes" id="UP000799757">
    <property type="component" value="Unassembled WGS sequence"/>
</dbReference>
<feature type="transmembrane region" description="Helical" evidence="7">
    <location>
        <begin position="447"/>
        <end position="468"/>
    </location>
</feature>
<evidence type="ECO:0000256" key="4">
    <source>
        <dbReference type="ARBA" id="ARBA00022989"/>
    </source>
</evidence>
<protein>
    <submittedName>
        <fullName evidence="9">MFS general substrate transporter</fullName>
    </submittedName>
</protein>
<feature type="transmembrane region" description="Helical" evidence="7">
    <location>
        <begin position="169"/>
        <end position="191"/>
    </location>
</feature>
<evidence type="ECO:0000256" key="1">
    <source>
        <dbReference type="ARBA" id="ARBA00004141"/>
    </source>
</evidence>